<organism evidence="3 4">
    <name type="scientific">Ceratopteris richardii</name>
    <name type="common">Triangle waterfern</name>
    <dbReference type="NCBI Taxonomy" id="49495"/>
    <lineage>
        <taxon>Eukaryota</taxon>
        <taxon>Viridiplantae</taxon>
        <taxon>Streptophyta</taxon>
        <taxon>Embryophyta</taxon>
        <taxon>Tracheophyta</taxon>
        <taxon>Polypodiopsida</taxon>
        <taxon>Polypodiidae</taxon>
        <taxon>Polypodiales</taxon>
        <taxon>Pteridineae</taxon>
        <taxon>Pteridaceae</taxon>
        <taxon>Parkerioideae</taxon>
        <taxon>Ceratopteris</taxon>
    </lineage>
</organism>
<dbReference type="Gene3D" id="1.25.40.10">
    <property type="entry name" value="Tetratricopeptide repeat domain"/>
    <property type="match status" value="6"/>
</dbReference>
<feature type="repeat" description="PPR" evidence="2">
    <location>
        <begin position="473"/>
        <end position="507"/>
    </location>
</feature>
<dbReference type="Proteomes" id="UP000825935">
    <property type="component" value="Chromosome 11"/>
</dbReference>
<feature type="repeat" description="PPR" evidence="2">
    <location>
        <begin position="675"/>
        <end position="709"/>
    </location>
</feature>
<dbReference type="InterPro" id="IPR011990">
    <property type="entry name" value="TPR-like_helical_dom_sf"/>
</dbReference>
<evidence type="ECO:0008006" key="5">
    <source>
        <dbReference type="Google" id="ProtNLM"/>
    </source>
</evidence>
<evidence type="ECO:0000313" key="3">
    <source>
        <dbReference type="EMBL" id="KAH7425679.1"/>
    </source>
</evidence>
<evidence type="ECO:0000313" key="4">
    <source>
        <dbReference type="Proteomes" id="UP000825935"/>
    </source>
</evidence>
<dbReference type="FunFam" id="1.25.40.10:FF:000381">
    <property type="entry name" value="Pentatricopeptide repeat-containing protein"/>
    <property type="match status" value="1"/>
</dbReference>
<feature type="repeat" description="PPR" evidence="2">
    <location>
        <begin position="170"/>
        <end position="204"/>
    </location>
</feature>
<dbReference type="FunFam" id="1.25.40.10:FF:000158">
    <property type="entry name" value="pentatricopeptide repeat-containing protein At2g33680"/>
    <property type="match status" value="1"/>
</dbReference>
<dbReference type="GO" id="GO:0003723">
    <property type="term" value="F:RNA binding"/>
    <property type="evidence" value="ECO:0007669"/>
    <property type="project" value="InterPro"/>
</dbReference>
<dbReference type="Pfam" id="PF01535">
    <property type="entry name" value="PPR"/>
    <property type="match status" value="5"/>
</dbReference>
<dbReference type="EMBL" id="CM035416">
    <property type="protein sequence ID" value="KAH7425679.1"/>
    <property type="molecule type" value="Genomic_DNA"/>
</dbReference>
<feature type="repeat" description="PPR" evidence="2">
    <location>
        <begin position="372"/>
        <end position="406"/>
    </location>
</feature>
<keyword evidence="4" id="KW-1185">Reference proteome</keyword>
<keyword evidence="1" id="KW-0677">Repeat</keyword>
<dbReference type="PANTHER" id="PTHR47926:SF471">
    <property type="entry name" value="DYW DOMAIN-CONTAINING PROTEIN"/>
    <property type="match status" value="1"/>
</dbReference>
<dbReference type="GO" id="GO:0009451">
    <property type="term" value="P:RNA modification"/>
    <property type="evidence" value="ECO:0007669"/>
    <property type="project" value="InterPro"/>
</dbReference>
<dbReference type="InterPro" id="IPR002885">
    <property type="entry name" value="PPR_rpt"/>
</dbReference>
<dbReference type="AlphaFoldDB" id="A0A8T2TYY7"/>
<name>A0A8T2TYY7_CERRI</name>
<proteinExistence type="predicted"/>
<dbReference type="PANTHER" id="PTHR47926">
    <property type="entry name" value="PENTATRICOPEPTIDE REPEAT-CONTAINING PROTEIN"/>
    <property type="match status" value="1"/>
</dbReference>
<evidence type="ECO:0000256" key="2">
    <source>
        <dbReference type="PROSITE-ProRule" id="PRU00708"/>
    </source>
</evidence>
<dbReference type="GO" id="GO:0048731">
    <property type="term" value="P:system development"/>
    <property type="evidence" value="ECO:0007669"/>
    <property type="project" value="UniProtKB-ARBA"/>
</dbReference>
<accession>A0A8T2TYY7</accession>
<feature type="repeat" description="PPR" evidence="2">
    <location>
        <begin position="271"/>
        <end position="305"/>
    </location>
</feature>
<feature type="repeat" description="PPR" evidence="2">
    <location>
        <begin position="574"/>
        <end position="608"/>
    </location>
</feature>
<evidence type="ECO:0000256" key="1">
    <source>
        <dbReference type="ARBA" id="ARBA00022737"/>
    </source>
</evidence>
<sequence>MSISQSSIEEFLHMFRGKINVFHLHALICQSGLEAYPSLGSQLISGLADAQNIGYAQQVFDKLVHQDDYTWNSLIIGFVKCRSFQQARITVNKMREKSSLELNVHAYVALLKACALTRDSEWGCELYMHICKSGSLEKDNFIGSALVNMFAKCSLFHRAQTVLEKFPVQDAASWNALIAGYVDQGQDENGLNCFSKMHKLRAPISSVTLVCCFVACGNIGNVIKGHELHGEALQRGFECELSVGNSLIDMYAKFGQLDTAHQVFENLTTRDAISWNILLTGHVEAGWNDKALQIYELMHETSFIPNDVTYLCSLKACASTGTLSKGWEIHDEIIKIGLEKEPLIGNSLVSMYAKCGLLATAETVLHSLPKSDLISWNAMLGAYAEHGCVEDALCCIESMYEEEVSPNSVTFTCLLKCFSSSGAVFEGFEVHIAGVKYGFENELLFGSVLVDMYFKCGFPDDAQSVFYKLEVRSIVSWNTLIGGYAKLGHGEEAICCFLKMVSEGVSPCATTFVCLLKACSSIGLPNQHQQLHREIIVKGLDGDLVVSNVLVDLYMKYGMVAESQNIFYKLPDQDLVSWSSLISGLTEQGLYEEVLKSLEDMQHQSISLNSVIYVCGLKACSSVGMVNKGQELHMAVLKQGLEMESLVGNILVDMYASSGCLPEANHVFETLSTREVVAWNALIAGYAQLGESEEAVNILDGMMKGGGIPDHITFLSILHACSHSGVVDSGLQCFETIIHSYSLLPTLKQYTCIVDVLSRAGFVEMVVGLIEKIPFQPDIAVWLIVLGASRKWADVKIGRIAFEQAVELSNNDCTAYVCMSYIYKEASMQEEARIIDALRFNKKSLEQSQSSCSRYTNELMGDCGVESFL</sequence>
<protein>
    <recommendedName>
        <fullName evidence="5">Pentatricopeptide repeat-containing protein</fullName>
    </recommendedName>
</protein>
<reference evidence="3" key="1">
    <citation type="submission" date="2021-08" db="EMBL/GenBank/DDBJ databases">
        <title>WGS assembly of Ceratopteris richardii.</title>
        <authorList>
            <person name="Marchant D.B."/>
            <person name="Chen G."/>
            <person name="Jenkins J."/>
            <person name="Shu S."/>
            <person name="Leebens-Mack J."/>
            <person name="Grimwood J."/>
            <person name="Schmutz J."/>
            <person name="Soltis P."/>
            <person name="Soltis D."/>
            <person name="Chen Z.-H."/>
        </authorList>
    </citation>
    <scope>NUCLEOTIDE SEQUENCE</scope>
    <source>
        <strain evidence="3">Whitten #5841</strain>
        <tissue evidence="3">Leaf</tissue>
    </source>
</reference>
<dbReference type="OrthoDB" id="10352195at2759"/>
<comment type="caution">
    <text evidence="3">The sequence shown here is derived from an EMBL/GenBank/DDBJ whole genome shotgun (WGS) entry which is preliminary data.</text>
</comment>
<dbReference type="FunFam" id="1.25.40.10:FF:000073">
    <property type="entry name" value="Pentatricopeptide repeat-containing protein chloroplastic"/>
    <property type="match status" value="1"/>
</dbReference>
<dbReference type="InterPro" id="IPR046960">
    <property type="entry name" value="PPR_At4g14850-like_plant"/>
</dbReference>
<gene>
    <name evidence="3" type="ORF">KP509_11G066100</name>
</gene>
<dbReference type="Pfam" id="PF13041">
    <property type="entry name" value="PPR_2"/>
    <property type="match status" value="4"/>
</dbReference>
<dbReference type="PROSITE" id="PS51375">
    <property type="entry name" value="PPR"/>
    <property type="match status" value="7"/>
</dbReference>
<dbReference type="NCBIfam" id="TIGR00756">
    <property type="entry name" value="PPR"/>
    <property type="match status" value="5"/>
</dbReference>
<feature type="repeat" description="PPR" evidence="2">
    <location>
        <begin position="67"/>
        <end position="97"/>
    </location>
</feature>